<evidence type="ECO:0000313" key="3">
    <source>
        <dbReference type="Proteomes" id="UP000059188"/>
    </source>
</evidence>
<organism evidence="2 3">
    <name type="scientific">Thanatephorus cucumeris (strain AG1-IB / isolate 7/3/14)</name>
    <name type="common">Lettuce bottom rot fungus</name>
    <name type="synonym">Rhizoctonia solani</name>
    <dbReference type="NCBI Taxonomy" id="1108050"/>
    <lineage>
        <taxon>Eukaryota</taxon>
        <taxon>Fungi</taxon>
        <taxon>Dikarya</taxon>
        <taxon>Basidiomycota</taxon>
        <taxon>Agaricomycotina</taxon>
        <taxon>Agaricomycetes</taxon>
        <taxon>Cantharellales</taxon>
        <taxon>Ceratobasidiaceae</taxon>
        <taxon>Rhizoctonia</taxon>
        <taxon>Rhizoctonia solani AG-1</taxon>
    </lineage>
</organism>
<evidence type="ECO:0000256" key="1">
    <source>
        <dbReference type="SAM" id="MobiDB-lite"/>
    </source>
</evidence>
<dbReference type="AlphaFoldDB" id="A0A0B7FAX7"/>
<proteinExistence type="predicted"/>
<accession>A0A0B7FAX7</accession>
<reference evidence="2 3" key="1">
    <citation type="submission" date="2014-11" db="EMBL/GenBank/DDBJ databases">
        <authorList>
            <person name="Wibberg Daniel"/>
        </authorList>
    </citation>
    <scope>NUCLEOTIDE SEQUENCE [LARGE SCALE GENOMIC DNA]</scope>
    <source>
        <strain evidence="2">Rhizoctonia solani AG1-IB 7/3/14</strain>
    </source>
</reference>
<gene>
    <name evidence="2" type="ORF">RSOLAG1IB_06753</name>
</gene>
<keyword evidence="3" id="KW-1185">Reference proteome</keyword>
<evidence type="ECO:0000313" key="2">
    <source>
        <dbReference type="EMBL" id="CEL54044.1"/>
    </source>
</evidence>
<feature type="compositionally biased region" description="Low complexity" evidence="1">
    <location>
        <begin position="49"/>
        <end position="73"/>
    </location>
</feature>
<protein>
    <submittedName>
        <fullName evidence="2">Uncharacterized protein</fullName>
    </submittedName>
</protein>
<feature type="region of interest" description="Disordered" evidence="1">
    <location>
        <begin position="49"/>
        <end position="79"/>
    </location>
</feature>
<dbReference type="Proteomes" id="UP000059188">
    <property type="component" value="Unassembled WGS sequence"/>
</dbReference>
<sequence>MACRTDEIFKCCGRLVHLSHTSAVDAHHFDYCNPTPASSPNPKAAKTFASAAAAANDNTNGTGGPNTPTASGTQEKSKRAKVYCGRFTKASKWVYYKTLQAVHEKQTL</sequence>
<dbReference type="EMBL" id="LN679114">
    <property type="protein sequence ID" value="CEL54044.1"/>
    <property type="molecule type" value="Genomic_DNA"/>
</dbReference>
<name>A0A0B7FAX7_THACB</name>